<feature type="transmembrane region" description="Helical" evidence="6">
    <location>
        <begin position="12"/>
        <end position="38"/>
    </location>
</feature>
<accession>A0ABT0IUF7</accession>
<feature type="transmembrane region" description="Helical" evidence="6">
    <location>
        <begin position="147"/>
        <end position="171"/>
    </location>
</feature>
<feature type="transmembrane region" description="Helical" evidence="6">
    <location>
        <begin position="116"/>
        <end position="135"/>
    </location>
</feature>
<evidence type="ECO:0000256" key="2">
    <source>
        <dbReference type="ARBA" id="ARBA00022475"/>
    </source>
</evidence>
<dbReference type="Proteomes" id="UP001202827">
    <property type="component" value="Unassembled WGS sequence"/>
</dbReference>
<dbReference type="PANTHER" id="PTHR30250">
    <property type="entry name" value="PST FAMILY PREDICTED COLANIC ACID TRANSPORTER"/>
    <property type="match status" value="1"/>
</dbReference>
<dbReference type="EMBL" id="JALPRY010000018">
    <property type="protein sequence ID" value="MCK8781507.1"/>
    <property type="molecule type" value="Genomic_DNA"/>
</dbReference>
<evidence type="ECO:0000313" key="8">
    <source>
        <dbReference type="Proteomes" id="UP001202827"/>
    </source>
</evidence>
<evidence type="ECO:0008006" key="9">
    <source>
        <dbReference type="Google" id="ProtNLM"/>
    </source>
</evidence>
<dbReference type="PANTHER" id="PTHR30250:SF26">
    <property type="entry name" value="PSMA PROTEIN"/>
    <property type="match status" value="1"/>
</dbReference>
<name>A0ABT0IUF7_9HYPH</name>
<gene>
    <name evidence="7" type="ORF">M0654_16125</name>
</gene>
<keyword evidence="8" id="KW-1185">Reference proteome</keyword>
<keyword evidence="3 6" id="KW-0812">Transmembrane</keyword>
<feature type="transmembrane region" description="Helical" evidence="6">
    <location>
        <begin position="340"/>
        <end position="361"/>
    </location>
</feature>
<feature type="transmembrane region" description="Helical" evidence="6">
    <location>
        <begin position="44"/>
        <end position="64"/>
    </location>
</feature>
<evidence type="ECO:0000256" key="3">
    <source>
        <dbReference type="ARBA" id="ARBA00022692"/>
    </source>
</evidence>
<evidence type="ECO:0000256" key="5">
    <source>
        <dbReference type="ARBA" id="ARBA00023136"/>
    </source>
</evidence>
<sequence>MSLTGEISRASAANALGLVLVAVGQIVSIPVMVGAWGASGYGTWLMLTTIPAYLALTDLGFLAASTSEMTARAARGEKDGVRRLFNALSALVASVAAAINLIGGLALWAITGAPWLADHVAVLHLLLLYSGLALISRVSLAVLRANGAYAVGTLTYDILTFAELMVTLLVVRAGGDYAEACLVMIAGRLVNILVVHALLKHRVPWLALSLRAVSLAELRRLVKPALSGMAVAASLSIMLQTSVLIIGALLSPAAAAVFATVRTVSRIPIQCIGVVSRATMPSLASATALGSRERRQHLVHLNGFLVALILLPSAAVLALFGSDVIAWWTAGIQPGKGFMVVMALGMVAHGGWSVAANLLMATNSHSGFAALLVALTPLNALLIFLGAAAAGLSGAGVALAVAEAACLVAALYAFHATPQKRMPFSTIVPAPGR</sequence>
<keyword evidence="5 6" id="KW-0472">Membrane</keyword>
<feature type="transmembrane region" description="Helical" evidence="6">
    <location>
        <begin position="301"/>
        <end position="320"/>
    </location>
</feature>
<keyword evidence="4 6" id="KW-1133">Transmembrane helix</keyword>
<reference evidence="7 8" key="1">
    <citation type="submission" date="2022-04" db="EMBL/GenBank/DDBJ databases">
        <title>Rhizobium coralii sp. nov., isolated from coral Turbinaria peltata.</title>
        <authorList>
            <person name="Sun H."/>
        </authorList>
    </citation>
    <scope>NUCLEOTIDE SEQUENCE [LARGE SCALE GENOMIC DNA]</scope>
    <source>
        <strain evidence="7 8">NTR19</strain>
    </source>
</reference>
<evidence type="ECO:0000256" key="1">
    <source>
        <dbReference type="ARBA" id="ARBA00004651"/>
    </source>
</evidence>
<feature type="transmembrane region" description="Helical" evidence="6">
    <location>
        <begin position="84"/>
        <end position="110"/>
    </location>
</feature>
<evidence type="ECO:0000256" key="6">
    <source>
        <dbReference type="SAM" id="Phobius"/>
    </source>
</evidence>
<evidence type="ECO:0000313" key="7">
    <source>
        <dbReference type="EMBL" id="MCK8781507.1"/>
    </source>
</evidence>
<feature type="transmembrane region" description="Helical" evidence="6">
    <location>
        <begin position="368"/>
        <end position="389"/>
    </location>
</feature>
<protein>
    <recommendedName>
        <fullName evidence="9">Membrane protein involved in the export of O-antigen and teichoic acid</fullName>
    </recommendedName>
</protein>
<evidence type="ECO:0000256" key="4">
    <source>
        <dbReference type="ARBA" id="ARBA00022989"/>
    </source>
</evidence>
<dbReference type="RefSeq" id="WP_248683989.1">
    <property type="nucleotide sequence ID" value="NZ_JALPRY010000018.1"/>
</dbReference>
<organism evidence="7 8">
    <name type="scientific">Neorhizobium turbinariae</name>
    <dbReference type="NCBI Taxonomy" id="2937795"/>
    <lineage>
        <taxon>Bacteria</taxon>
        <taxon>Pseudomonadati</taxon>
        <taxon>Pseudomonadota</taxon>
        <taxon>Alphaproteobacteria</taxon>
        <taxon>Hyphomicrobiales</taxon>
        <taxon>Rhizobiaceae</taxon>
        <taxon>Rhizobium/Agrobacterium group</taxon>
        <taxon>Neorhizobium</taxon>
    </lineage>
</organism>
<proteinExistence type="predicted"/>
<comment type="caution">
    <text evidence="7">The sequence shown here is derived from an EMBL/GenBank/DDBJ whole genome shotgun (WGS) entry which is preliminary data.</text>
</comment>
<comment type="subcellular location">
    <subcellularLocation>
        <location evidence="1">Cell membrane</location>
        <topology evidence="1">Multi-pass membrane protein</topology>
    </subcellularLocation>
</comment>
<keyword evidence="2" id="KW-1003">Cell membrane</keyword>
<feature type="transmembrane region" description="Helical" evidence="6">
    <location>
        <begin position="243"/>
        <end position="261"/>
    </location>
</feature>
<dbReference type="InterPro" id="IPR050833">
    <property type="entry name" value="Poly_Biosynth_Transport"/>
</dbReference>
<feature type="transmembrane region" description="Helical" evidence="6">
    <location>
        <begin position="395"/>
        <end position="414"/>
    </location>
</feature>